<dbReference type="EMBL" id="CAXLJL010000323">
    <property type="protein sequence ID" value="CAL5136504.1"/>
    <property type="molecule type" value="Genomic_DNA"/>
</dbReference>
<sequence length="536" mass="61171">MPTKRTQTHNPLIMCMLFRNYECPVTYGSHVAWNILSILRLFLFYLPLSLTLATDLSVRANDSSISAPAVRSTRSSSSSSSSYSLAAQSSNLSYSARNRTGLGHWLNKGIDYPNCPEPYETDLCSESSMNEKVVDRTKTWRPDYASVIQRISCALRKINCPADERSFQMHDIPCQSSCLIVLAMCGKITTPGLVRPELSASTSAALGCRTDNLQISESNFWPYNGGGDYEGAFMQPQQTYTYPYKSNLMSQRYSRLYGHLLSRDSIGQQQQYGALSYSSPNPKTFRSRSTSFYPWGQRRQRSSFRTDSGISNIPEDNISPNQISEYRNSYQKPGKNSAMTDRLSEADCFFLPAGGCDKLSGVLNAAHQFTSSNLEANVRVNPGCPDDLRTKCAAMFPHDFTRNQWVKGRFTVAIVIRVAQTLWWFGKGDRYQPFFRFHVLETLESDIHPYDDKMILTYSWPERCICPEEITVDKKYLMLTHSFKSRQTLNISSSTVFLSRVKRYTKRLSCWRGACIRRRGPNRRRRYPPAGWKWKP</sequence>
<feature type="region of interest" description="Disordered" evidence="1">
    <location>
        <begin position="297"/>
        <end position="323"/>
    </location>
</feature>
<comment type="caution">
    <text evidence="2">The sequence shown here is derived from an EMBL/GenBank/DDBJ whole genome shotgun (WGS) entry which is preliminary data.</text>
</comment>
<gene>
    <name evidence="2" type="ORF">CDAUBV1_LOCUS10590</name>
</gene>
<evidence type="ECO:0000256" key="1">
    <source>
        <dbReference type="SAM" id="MobiDB-lite"/>
    </source>
</evidence>
<evidence type="ECO:0000313" key="3">
    <source>
        <dbReference type="Proteomes" id="UP001497525"/>
    </source>
</evidence>
<dbReference type="AlphaFoldDB" id="A0AAV2TJV1"/>
<accession>A0AAV2TJV1</accession>
<reference evidence="2" key="1">
    <citation type="submission" date="2024-06" db="EMBL/GenBank/DDBJ databases">
        <authorList>
            <person name="Liu X."/>
            <person name="Lenzi L."/>
            <person name="Haldenby T S."/>
            <person name="Uol C."/>
        </authorList>
    </citation>
    <scope>NUCLEOTIDE SEQUENCE</scope>
</reference>
<protein>
    <submittedName>
        <fullName evidence="2">Uncharacterized protein</fullName>
    </submittedName>
</protein>
<organism evidence="2 3">
    <name type="scientific">Calicophoron daubneyi</name>
    <name type="common">Rumen fluke</name>
    <name type="synonym">Paramphistomum daubneyi</name>
    <dbReference type="NCBI Taxonomy" id="300641"/>
    <lineage>
        <taxon>Eukaryota</taxon>
        <taxon>Metazoa</taxon>
        <taxon>Spiralia</taxon>
        <taxon>Lophotrochozoa</taxon>
        <taxon>Platyhelminthes</taxon>
        <taxon>Trematoda</taxon>
        <taxon>Digenea</taxon>
        <taxon>Plagiorchiida</taxon>
        <taxon>Pronocephalata</taxon>
        <taxon>Paramphistomoidea</taxon>
        <taxon>Paramphistomidae</taxon>
        <taxon>Calicophoron</taxon>
    </lineage>
</organism>
<dbReference type="Proteomes" id="UP001497525">
    <property type="component" value="Unassembled WGS sequence"/>
</dbReference>
<proteinExistence type="predicted"/>
<name>A0AAV2TJV1_CALDB</name>
<evidence type="ECO:0000313" key="2">
    <source>
        <dbReference type="EMBL" id="CAL5136504.1"/>
    </source>
</evidence>